<dbReference type="Proteomes" id="UP000198518">
    <property type="component" value="Unassembled WGS sequence"/>
</dbReference>
<keyword evidence="5 6" id="KW-0472">Membrane</keyword>
<keyword evidence="4 6" id="KW-1133">Transmembrane helix</keyword>
<dbReference type="OrthoDB" id="282734at2157"/>
<evidence type="ECO:0000256" key="2">
    <source>
        <dbReference type="ARBA" id="ARBA00009773"/>
    </source>
</evidence>
<dbReference type="RefSeq" id="WP_089669286.1">
    <property type="nucleotide sequence ID" value="NZ_FOJA01000001.1"/>
</dbReference>
<evidence type="ECO:0000313" key="8">
    <source>
        <dbReference type="Proteomes" id="UP000198518"/>
    </source>
</evidence>
<dbReference type="STRING" id="355548.SAMN04487945_2042"/>
<gene>
    <name evidence="7" type="ORF">SAMN04487945_2042</name>
</gene>
<evidence type="ECO:0000313" key="7">
    <source>
        <dbReference type="EMBL" id="SEW18915.1"/>
    </source>
</evidence>
<dbReference type="InterPro" id="IPR002549">
    <property type="entry name" value="AI-2E-like"/>
</dbReference>
<feature type="transmembrane region" description="Helical" evidence="6">
    <location>
        <begin position="240"/>
        <end position="263"/>
    </location>
</feature>
<dbReference type="AlphaFoldDB" id="A0A1I0PWS4"/>
<sequence>MNLPWSEEWRTAGWIAVVVAAIVVLAVAVQPVFGSLVFAIWVYYATRRVHRRVVDAIGHPNVAATVTVLLVLLPILLVVGFAAWTAIKEISDVLAHSDLEQYQSILRPYVDISEMGPGPIVEQLRQNPQEAFDQQLRNLLSGAFGRVTTAAGFVFSVLVRVFLMLVFVFYLLRDDHKLAGWFRGSIGGDARVVAVLDDIDDHLETVFVGNVVSILVLSVFAVTVYNGMDYFAPAVYSIPYPFLLGLLTGVGTIVPGVGIKIVYYPLTLFLFAVGLTTDAPLWFPVFFVAVTQIVVDVIPDIFLRSYFSAGALHLGLVLFAYIVGSIAFGWYGVFLGPILLIAIVVVGRDVFPDVAMQFRSLR</sequence>
<evidence type="ECO:0000256" key="5">
    <source>
        <dbReference type="ARBA" id="ARBA00023136"/>
    </source>
</evidence>
<evidence type="ECO:0000256" key="3">
    <source>
        <dbReference type="ARBA" id="ARBA00022692"/>
    </source>
</evidence>
<accession>A0A1I0PWS4</accession>
<comment type="similarity">
    <text evidence="2">Belongs to the autoinducer-2 exporter (AI-2E) (TC 2.A.86) family.</text>
</comment>
<feature type="transmembrane region" description="Helical" evidence="6">
    <location>
        <begin position="12"/>
        <end position="44"/>
    </location>
</feature>
<feature type="transmembrane region" description="Helical" evidence="6">
    <location>
        <begin position="64"/>
        <end position="87"/>
    </location>
</feature>
<dbReference type="Pfam" id="PF01594">
    <property type="entry name" value="AI-2E_transport"/>
    <property type="match status" value="1"/>
</dbReference>
<protein>
    <submittedName>
        <fullName evidence="7">Predicted PurR-regulated permease PerM</fullName>
    </submittedName>
</protein>
<evidence type="ECO:0000256" key="4">
    <source>
        <dbReference type="ARBA" id="ARBA00022989"/>
    </source>
</evidence>
<dbReference type="GO" id="GO:0016020">
    <property type="term" value="C:membrane"/>
    <property type="evidence" value="ECO:0007669"/>
    <property type="project" value="UniProtKB-SubCell"/>
</dbReference>
<feature type="transmembrane region" description="Helical" evidence="6">
    <location>
        <begin position="206"/>
        <end position="228"/>
    </location>
</feature>
<feature type="transmembrane region" description="Helical" evidence="6">
    <location>
        <begin position="328"/>
        <end position="351"/>
    </location>
</feature>
<evidence type="ECO:0000256" key="6">
    <source>
        <dbReference type="SAM" id="Phobius"/>
    </source>
</evidence>
<dbReference type="EMBL" id="FOJA01000001">
    <property type="protein sequence ID" value="SEW18915.1"/>
    <property type="molecule type" value="Genomic_DNA"/>
</dbReference>
<feature type="transmembrane region" description="Helical" evidence="6">
    <location>
        <begin position="147"/>
        <end position="172"/>
    </location>
</feature>
<feature type="transmembrane region" description="Helical" evidence="6">
    <location>
        <begin position="301"/>
        <end position="322"/>
    </location>
</feature>
<keyword evidence="8" id="KW-1185">Reference proteome</keyword>
<reference evidence="7 8" key="1">
    <citation type="submission" date="2016-10" db="EMBL/GenBank/DDBJ databases">
        <authorList>
            <person name="de Groot N.N."/>
        </authorList>
    </citation>
    <scope>NUCLEOTIDE SEQUENCE [LARGE SCALE GENOMIC DNA]</scope>
    <source>
        <strain evidence="7 8">CGMCC 1.5337</strain>
    </source>
</reference>
<feature type="transmembrane region" description="Helical" evidence="6">
    <location>
        <begin position="269"/>
        <end position="289"/>
    </location>
</feature>
<comment type="subcellular location">
    <subcellularLocation>
        <location evidence="1">Membrane</location>
        <topology evidence="1">Multi-pass membrane protein</topology>
    </subcellularLocation>
</comment>
<proteinExistence type="inferred from homology"/>
<name>A0A1I0PWS4_9EURY</name>
<evidence type="ECO:0000256" key="1">
    <source>
        <dbReference type="ARBA" id="ARBA00004141"/>
    </source>
</evidence>
<organism evidence="7 8">
    <name type="scientific">Halobacterium jilantaiense</name>
    <dbReference type="NCBI Taxonomy" id="355548"/>
    <lineage>
        <taxon>Archaea</taxon>
        <taxon>Methanobacteriati</taxon>
        <taxon>Methanobacteriota</taxon>
        <taxon>Stenosarchaea group</taxon>
        <taxon>Halobacteria</taxon>
        <taxon>Halobacteriales</taxon>
        <taxon>Halobacteriaceae</taxon>
        <taxon>Halobacterium</taxon>
    </lineage>
</organism>
<keyword evidence="3 6" id="KW-0812">Transmembrane</keyword>